<reference evidence="4" key="1">
    <citation type="journal article" date="2019" name="Int. J. Syst. Evol. Microbiol.">
        <title>The Global Catalogue of Microorganisms (GCM) 10K type strain sequencing project: providing services to taxonomists for standard genome sequencing and annotation.</title>
        <authorList>
            <consortium name="The Broad Institute Genomics Platform"/>
            <consortium name="The Broad Institute Genome Sequencing Center for Infectious Disease"/>
            <person name="Wu L."/>
            <person name="Ma J."/>
        </authorList>
    </citation>
    <scope>NUCLEOTIDE SEQUENCE [LARGE SCALE GENOMIC DNA]</scope>
    <source>
        <strain evidence="4">CGMCC 4.7283</strain>
    </source>
</reference>
<dbReference type="InterPro" id="IPR013196">
    <property type="entry name" value="HTH_11"/>
</dbReference>
<feature type="region of interest" description="Disordered" evidence="1">
    <location>
        <begin position="29"/>
        <end position="107"/>
    </location>
</feature>
<dbReference type="InterPro" id="IPR036388">
    <property type="entry name" value="WH-like_DNA-bd_sf"/>
</dbReference>
<dbReference type="EMBL" id="JBHSGI010000004">
    <property type="protein sequence ID" value="MFC4668330.1"/>
    <property type="molecule type" value="Genomic_DNA"/>
</dbReference>
<keyword evidence="4" id="KW-1185">Reference proteome</keyword>
<gene>
    <name evidence="3" type="ORF">ACFO5X_07175</name>
</gene>
<dbReference type="RefSeq" id="WP_380716604.1">
    <property type="nucleotide sequence ID" value="NZ_JBHSGI010000004.1"/>
</dbReference>
<sequence length="107" mass="12275">MAIADELEASRRTVYRDITDLIARRVPIQGTAGFGDRQYAASRGRSGILRRTENPRRGRAANEHQPPADPARFTLRAGSRRPPSPPRERRQSSMENPRTWKRPRRKS</sequence>
<proteinExistence type="predicted"/>
<comment type="caution">
    <text evidence="3">The sequence shown here is derived from an EMBL/GenBank/DDBJ whole genome shotgun (WGS) entry which is preliminary data.</text>
</comment>
<feature type="compositionally biased region" description="Basic and acidic residues" evidence="1">
    <location>
        <begin position="50"/>
        <end position="62"/>
    </location>
</feature>
<accession>A0ABV9KEG8</accession>
<name>A0ABV9KEG8_9RHOB</name>
<evidence type="ECO:0000259" key="2">
    <source>
        <dbReference type="Pfam" id="PF08279"/>
    </source>
</evidence>
<evidence type="ECO:0000256" key="1">
    <source>
        <dbReference type="SAM" id="MobiDB-lite"/>
    </source>
</evidence>
<dbReference type="Pfam" id="PF08279">
    <property type="entry name" value="HTH_11"/>
    <property type="match status" value="1"/>
</dbReference>
<evidence type="ECO:0000313" key="4">
    <source>
        <dbReference type="Proteomes" id="UP001595973"/>
    </source>
</evidence>
<dbReference type="Proteomes" id="UP001595973">
    <property type="component" value="Unassembled WGS sequence"/>
</dbReference>
<feature type="domain" description="Helix-turn-helix type 11" evidence="2">
    <location>
        <begin position="3"/>
        <end position="35"/>
    </location>
</feature>
<dbReference type="Gene3D" id="1.10.10.10">
    <property type="entry name" value="Winged helix-like DNA-binding domain superfamily/Winged helix DNA-binding domain"/>
    <property type="match status" value="1"/>
</dbReference>
<evidence type="ECO:0000313" key="3">
    <source>
        <dbReference type="EMBL" id="MFC4668330.1"/>
    </source>
</evidence>
<protein>
    <submittedName>
        <fullName evidence="3">Helix-turn-helix domain-containing protein</fullName>
    </submittedName>
</protein>
<organism evidence="3 4">
    <name type="scientific">Seohaeicola nanhaiensis</name>
    <dbReference type="NCBI Taxonomy" id="1387282"/>
    <lineage>
        <taxon>Bacteria</taxon>
        <taxon>Pseudomonadati</taxon>
        <taxon>Pseudomonadota</taxon>
        <taxon>Alphaproteobacteria</taxon>
        <taxon>Rhodobacterales</taxon>
        <taxon>Roseobacteraceae</taxon>
        <taxon>Seohaeicola</taxon>
    </lineage>
</organism>